<evidence type="ECO:0000256" key="2">
    <source>
        <dbReference type="SAM" id="Phobius"/>
    </source>
</evidence>
<dbReference type="OrthoDB" id="9815245at2"/>
<keyword evidence="1" id="KW-0732">Signal</keyword>
<organism evidence="4 5">
    <name type="scientific">Helicobacter canis</name>
    <dbReference type="NCBI Taxonomy" id="29419"/>
    <lineage>
        <taxon>Bacteria</taxon>
        <taxon>Pseudomonadati</taxon>
        <taxon>Campylobacterota</taxon>
        <taxon>Epsilonproteobacteria</taxon>
        <taxon>Campylobacterales</taxon>
        <taxon>Helicobacteraceae</taxon>
        <taxon>Helicobacter</taxon>
    </lineage>
</organism>
<evidence type="ECO:0000259" key="3">
    <source>
        <dbReference type="Pfam" id="PF01551"/>
    </source>
</evidence>
<dbReference type="FunFam" id="2.70.70.10:FF:000006">
    <property type="entry name" value="M23 family peptidase"/>
    <property type="match status" value="1"/>
</dbReference>
<accession>A0A377J2Z3</accession>
<dbReference type="InterPro" id="IPR011055">
    <property type="entry name" value="Dup_hybrid_motif"/>
</dbReference>
<dbReference type="Pfam" id="PF01551">
    <property type="entry name" value="Peptidase_M23"/>
    <property type="match status" value="1"/>
</dbReference>
<dbReference type="Gene3D" id="2.70.70.10">
    <property type="entry name" value="Glucose Permease (Domain IIA)"/>
    <property type="match status" value="1"/>
</dbReference>
<dbReference type="SUPFAM" id="SSF51261">
    <property type="entry name" value="Duplicated hybrid motif"/>
    <property type="match status" value="1"/>
</dbReference>
<evidence type="ECO:0000313" key="5">
    <source>
        <dbReference type="Proteomes" id="UP000254841"/>
    </source>
</evidence>
<feature type="transmembrane region" description="Helical" evidence="2">
    <location>
        <begin position="29"/>
        <end position="51"/>
    </location>
</feature>
<dbReference type="InterPro" id="IPR050570">
    <property type="entry name" value="Cell_wall_metabolism_enzyme"/>
</dbReference>
<protein>
    <submittedName>
        <fullName evidence="4">Putative peptidase</fullName>
    </submittedName>
</protein>
<proteinExistence type="predicted"/>
<dbReference type="CDD" id="cd12797">
    <property type="entry name" value="M23_peptidase"/>
    <property type="match status" value="1"/>
</dbReference>
<reference evidence="4 5" key="1">
    <citation type="submission" date="2018-06" db="EMBL/GenBank/DDBJ databases">
        <authorList>
            <consortium name="Pathogen Informatics"/>
            <person name="Doyle S."/>
        </authorList>
    </citation>
    <scope>NUCLEOTIDE SEQUENCE [LARGE SCALE GENOMIC DNA]</scope>
    <source>
        <strain evidence="4 5">NCTC12410</strain>
    </source>
</reference>
<sequence>MIFDQRLVLMITHKDGSKYVNVNMIFRQITLYVLLFFLSVVFFIAVAIGVFRSEIADINAKTSLIEERNETMLLGNAILNDEINQCLQEISIASDKIDNLENVIGVNNMPNENLVDRVDIASITGVQKAFFMKFIPNGYPLESFSSITDPYGTRLHPVLKVVRQHTGTDFGARIGTSVYATADGVVDWADSGWNGGYGKLVKITHSFGFKTYYAHLNEVLIKAGSFVKKGQLIAKTGNSGVSTGPHLHYEVRFLEKPIDPMNFARWDMKNFDSIFTKERSIAWQSLLATINNLMD</sequence>
<dbReference type="EMBL" id="UGHV01000001">
    <property type="protein sequence ID" value="STO96820.1"/>
    <property type="molecule type" value="Genomic_DNA"/>
</dbReference>
<keyword evidence="2" id="KW-0812">Transmembrane</keyword>
<dbReference type="RefSeq" id="WP_115011124.1">
    <property type="nucleotide sequence ID" value="NZ_UGHV01000001.1"/>
</dbReference>
<dbReference type="GO" id="GO:0004222">
    <property type="term" value="F:metalloendopeptidase activity"/>
    <property type="evidence" value="ECO:0007669"/>
    <property type="project" value="TreeGrafter"/>
</dbReference>
<gene>
    <name evidence="4" type="primary">envC</name>
    <name evidence="4" type="ORF">NCTC12410_00637</name>
</gene>
<dbReference type="PANTHER" id="PTHR21666">
    <property type="entry name" value="PEPTIDASE-RELATED"/>
    <property type="match status" value="1"/>
</dbReference>
<evidence type="ECO:0000313" key="4">
    <source>
        <dbReference type="EMBL" id="STO96820.1"/>
    </source>
</evidence>
<keyword evidence="2" id="KW-1133">Transmembrane helix</keyword>
<feature type="domain" description="M23ase beta-sheet core" evidence="3">
    <location>
        <begin position="164"/>
        <end position="260"/>
    </location>
</feature>
<dbReference type="AlphaFoldDB" id="A0A377J2Z3"/>
<keyword evidence="2" id="KW-0472">Membrane</keyword>
<name>A0A377J2Z3_9HELI</name>
<dbReference type="InterPro" id="IPR016047">
    <property type="entry name" value="M23ase_b-sheet_dom"/>
</dbReference>
<dbReference type="Proteomes" id="UP000254841">
    <property type="component" value="Unassembled WGS sequence"/>
</dbReference>
<evidence type="ECO:0000256" key="1">
    <source>
        <dbReference type="ARBA" id="ARBA00022729"/>
    </source>
</evidence>
<dbReference type="PANTHER" id="PTHR21666:SF289">
    <property type="entry name" value="L-ALA--D-GLU ENDOPEPTIDASE"/>
    <property type="match status" value="1"/>
</dbReference>